<evidence type="ECO:0000259" key="1">
    <source>
        <dbReference type="Pfam" id="PF04248"/>
    </source>
</evidence>
<protein>
    <recommendedName>
        <fullName evidence="1">DUF427 domain-containing protein</fullName>
    </recommendedName>
</protein>
<dbReference type="PANTHER" id="PTHR34310:SF9">
    <property type="entry name" value="BLR5716 PROTEIN"/>
    <property type="match status" value="1"/>
</dbReference>
<feature type="domain" description="DUF427" evidence="1">
    <location>
        <begin position="17"/>
        <end position="89"/>
    </location>
</feature>
<dbReference type="InterPro" id="IPR038694">
    <property type="entry name" value="DUF427_sf"/>
</dbReference>
<evidence type="ECO:0000313" key="3">
    <source>
        <dbReference type="Proteomes" id="UP000054166"/>
    </source>
</evidence>
<dbReference type="HOGENOM" id="CLU_059611_0_0_1"/>
<proteinExistence type="predicted"/>
<sequence length="239" mass="27499">MAPPFTAAHIESSPRRIRVLFGGKYVVDTQKAKLVWEHQYFPVYYFDAEDLPSTYLRPSTASNKDVKPDAESYDMVVGKSIAKDAVTKFFTGDVAGLVKIESKAMDAWFEEDEQVWNHPKDPYKRCDVLQSSRHIRVELNGVELANTHKPRLLFETGLRVRTYIPMTDCRVDLLENSTLTTECPYKGVANYYSIRLPNGQVTKDIVWWYRTPLVQVGDIKGFMAFYDEKVDVWVDGIKQ</sequence>
<name>A0A0C3FIY0_PILCF</name>
<dbReference type="STRING" id="765440.A0A0C3FIY0"/>
<evidence type="ECO:0000313" key="2">
    <source>
        <dbReference type="EMBL" id="KIM84360.1"/>
    </source>
</evidence>
<accession>A0A0C3FIY0</accession>
<reference evidence="2 3" key="1">
    <citation type="submission" date="2014-04" db="EMBL/GenBank/DDBJ databases">
        <authorList>
            <consortium name="DOE Joint Genome Institute"/>
            <person name="Kuo A."/>
            <person name="Tarkka M."/>
            <person name="Buscot F."/>
            <person name="Kohler A."/>
            <person name="Nagy L.G."/>
            <person name="Floudas D."/>
            <person name="Copeland A."/>
            <person name="Barry K.W."/>
            <person name="Cichocki N."/>
            <person name="Veneault-Fourrey C."/>
            <person name="LaButti K."/>
            <person name="Lindquist E.A."/>
            <person name="Lipzen A."/>
            <person name="Lundell T."/>
            <person name="Morin E."/>
            <person name="Murat C."/>
            <person name="Sun H."/>
            <person name="Tunlid A."/>
            <person name="Henrissat B."/>
            <person name="Grigoriev I.V."/>
            <person name="Hibbett D.S."/>
            <person name="Martin F."/>
            <person name="Nordberg H.P."/>
            <person name="Cantor M.N."/>
            <person name="Hua S.X."/>
        </authorList>
    </citation>
    <scope>NUCLEOTIDE SEQUENCE [LARGE SCALE GENOMIC DNA]</scope>
    <source>
        <strain evidence="2 3">F 1598</strain>
    </source>
</reference>
<dbReference type="AlphaFoldDB" id="A0A0C3FIY0"/>
<reference evidence="3" key="2">
    <citation type="submission" date="2015-01" db="EMBL/GenBank/DDBJ databases">
        <title>Evolutionary Origins and Diversification of the Mycorrhizal Mutualists.</title>
        <authorList>
            <consortium name="DOE Joint Genome Institute"/>
            <consortium name="Mycorrhizal Genomics Consortium"/>
            <person name="Kohler A."/>
            <person name="Kuo A."/>
            <person name="Nagy L.G."/>
            <person name="Floudas D."/>
            <person name="Copeland A."/>
            <person name="Barry K.W."/>
            <person name="Cichocki N."/>
            <person name="Veneault-Fourrey C."/>
            <person name="LaButti K."/>
            <person name="Lindquist E.A."/>
            <person name="Lipzen A."/>
            <person name="Lundell T."/>
            <person name="Morin E."/>
            <person name="Murat C."/>
            <person name="Riley R."/>
            <person name="Ohm R."/>
            <person name="Sun H."/>
            <person name="Tunlid A."/>
            <person name="Henrissat B."/>
            <person name="Grigoriev I.V."/>
            <person name="Hibbett D.S."/>
            <person name="Martin F."/>
        </authorList>
    </citation>
    <scope>NUCLEOTIDE SEQUENCE [LARGE SCALE GENOMIC DNA]</scope>
    <source>
        <strain evidence="3">F 1598</strain>
    </source>
</reference>
<dbReference type="Proteomes" id="UP000054166">
    <property type="component" value="Unassembled WGS sequence"/>
</dbReference>
<feature type="domain" description="DUF427" evidence="1">
    <location>
        <begin position="135"/>
        <end position="228"/>
    </location>
</feature>
<dbReference type="PANTHER" id="PTHR34310">
    <property type="entry name" value="DUF427 DOMAIN PROTEIN (AFU_ORTHOLOGUE AFUA_3G02220)"/>
    <property type="match status" value="1"/>
</dbReference>
<dbReference type="Pfam" id="PF04248">
    <property type="entry name" value="NTP_transf_9"/>
    <property type="match status" value="2"/>
</dbReference>
<dbReference type="InParanoid" id="A0A0C3FIY0"/>
<keyword evidence="3" id="KW-1185">Reference proteome</keyword>
<gene>
    <name evidence="2" type="ORF">PILCRDRAFT_409330</name>
</gene>
<organism evidence="2 3">
    <name type="scientific">Piloderma croceum (strain F 1598)</name>
    <dbReference type="NCBI Taxonomy" id="765440"/>
    <lineage>
        <taxon>Eukaryota</taxon>
        <taxon>Fungi</taxon>
        <taxon>Dikarya</taxon>
        <taxon>Basidiomycota</taxon>
        <taxon>Agaricomycotina</taxon>
        <taxon>Agaricomycetes</taxon>
        <taxon>Agaricomycetidae</taxon>
        <taxon>Atheliales</taxon>
        <taxon>Atheliaceae</taxon>
        <taxon>Piloderma</taxon>
    </lineage>
</organism>
<dbReference type="EMBL" id="KN832988">
    <property type="protein sequence ID" value="KIM84360.1"/>
    <property type="molecule type" value="Genomic_DNA"/>
</dbReference>
<dbReference type="InterPro" id="IPR007361">
    <property type="entry name" value="DUF427"/>
</dbReference>
<dbReference type="OrthoDB" id="18996at2759"/>
<dbReference type="Gene3D" id="2.170.150.40">
    <property type="entry name" value="Domain of unknown function (DUF427)"/>
    <property type="match status" value="2"/>
</dbReference>